<feature type="region of interest" description="Disordered" evidence="1">
    <location>
        <begin position="132"/>
        <end position="152"/>
    </location>
</feature>
<evidence type="ECO:0000313" key="2">
    <source>
        <dbReference type="EMBL" id="KAF3083828.1"/>
    </source>
</evidence>
<dbReference type="Proteomes" id="UP000475325">
    <property type="component" value="Unassembled WGS sequence"/>
</dbReference>
<name>A0A7C8J7S3_ORBOL</name>
<proteinExistence type="predicted"/>
<dbReference type="AlphaFoldDB" id="A0A7C8J7S3"/>
<evidence type="ECO:0000256" key="1">
    <source>
        <dbReference type="SAM" id="MobiDB-lite"/>
    </source>
</evidence>
<sequence length="152" mass="17334">MQLSTRSRKSLRLDSSLYAQRISNRSRRLGFTRDMQYVVGYHIGEANPDEKEARGKSMIKNAHFLALSIARSVLKLDILTGDHEVFLRRKNTKIGGLRRTGAYEMLLLSEKPSHMEQLQTEVGEVLNCQPHAEPIATSDQTEDSITEIEKYN</sequence>
<organism evidence="2 3">
    <name type="scientific">Orbilia oligospora</name>
    <name type="common">Nematode-trapping fungus</name>
    <name type="synonym">Arthrobotrys oligospora</name>
    <dbReference type="NCBI Taxonomy" id="2813651"/>
    <lineage>
        <taxon>Eukaryota</taxon>
        <taxon>Fungi</taxon>
        <taxon>Dikarya</taxon>
        <taxon>Ascomycota</taxon>
        <taxon>Pezizomycotina</taxon>
        <taxon>Orbiliomycetes</taxon>
        <taxon>Orbiliales</taxon>
        <taxon>Orbiliaceae</taxon>
        <taxon>Orbilia</taxon>
    </lineage>
</organism>
<reference evidence="2 3" key="1">
    <citation type="submission" date="2019-06" db="EMBL/GenBank/DDBJ databases">
        <authorList>
            <person name="Palmer J.M."/>
        </authorList>
    </citation>
    <scope>NUCLEOTIDE SEQUENCE [LARGE SCALE GENOMIC DNA]</scope>
    <source>
        <strain evidence="2 3">TWF102</strain>
    </source>
</reference>
<evidence type="ECO:0000313" key="3">
    <source>
        <dbReference type="Proteomes" id="UP000475325"/>
    </source>
</evidence>
<protein>
    <submittedName>
        <fullName evidence="2">Uncharacterized protein</fullName>
    </submittedName>
</protein>
<dbReference type="EMBL" id="WIQW01000103">
    <property type="protein sequence ID" value="KAF3083828.1"/>
    <property type="molecule type" value="Genomic_DNA"/>
</dbReference>
<accession>A0A7C8J7S3</accession>
<comment type="caution">
    <text evidence="2">The sequence shown here is derived from an EMBL/GenBank/DDBJ whole genome shotgun (WGS) entry which is preliminary data.</text>
</comment>
<gene>
    <name evidence="2" type="ORF">TWF102_000547</name>
</gene>